<evidence type="ECO:0000313" key="2">
    <source>
        <dbReference type="Proteomes" id="UP000286287"/>
    </source>
</evidence>
<dbReference type="EMBL" id="QYUJ01000006">
    <property type="protein sequence ID" value="RJF75312.1"/>
    <property type="molecule type" value="Genomic_DNA"/>
</dbReference>
<keyword evidence="2" id="KW-1185">Reference proteome</keyword>
<organism evidence="1 2">
    <name type="scientific">Deinococcus cavernae</name>
    <dbReference type="NCBI Taxonomy" id="2320857"/>
    <lineage>
        <taxon>Bacteria</taxon>
        <taxon>Thermotogati</taxon>
        <taxon>Deinococcota</taxon>
        <taxon>Deinococci</taxon>
        <taxon>Deinococcales</taxon>
        <taxon>Deinococcaceae</taxon>
        <taxon>Deinococcus</taxon>
    </lineage>
</organism>
<name>A0A418VH09_9DEIO</name>
<reference evidence="1 2" key="1">
    <citation type="submission" date="2018-09" db="EMBL/GenBank/DDBJ databases">
        <authorList>
            <person name="Zhu H."/>
        </authorList>
    </citation>
    <scope>NUCLEOTIDE SEQUENCE [LARGE SCALE GENOMIC DNA]</scope>
    <source>
        <strain evidence="1 2">K2S05-167</strain>
    </source>
</reference>
<dbReference type="AlphaFoldDB" id="A0A418VH09"/>
<gene>
    <name evidence="1" type="ORF">D3875_02150</name>
</gene>
<dbReference type="Proteomes" id="UP000286287">
    <property type="component" value="Unassembled WGS sequence"/>
</dbReference>
<comment type="caution">
    <text evidence="1">The sequence shown here is derived from an EMBL/GenBank/DDBJ whole genome shotgun (WGS) entry which is preliminary data.</text>
</comment>
<evidence type="ECO:0000313" key="1">
    <source>
        <dbReference type="EMBL" id="RJF75312.1"/>
    </source>
</evidence>
<sequence length="151" mass="17548">MWIRLSFTPCCRAASATPSSPLSTLRTMASLTSVLQVFRCFPMVSSSVLVPLFERVRFWKSSLEHYRTYLQKAQQGTLDHRIRPSGRPRTVQPDHEQQLLNQLDTHPDATLQEHASMLHKATGLKISYRTVDRVFRRHGITHKKRTHRQRT</sequence>
<dbReference type="SUPFAM" id="SSF46689">
    <property type="entry name" value="Homeodomain-like"/>
    <property type="match status" value="1"/>
</dbReference>
<proteinExistence type="predicted"/>
<protein>
    <submittedName>
        <fullName evidence="1">Helix-turn-helix domain-containing protein</fullName>
    </submittedName>
</protein>
<dbReference type="InterPro" id="IPR009057">
    <property type="entry name" value="Homeodomain-like_sf"/>
</dbReference>
<dbReference type="Pfam" id="PF13565">
    <property type="entry name" value="HTH_32"/>
    <property type="match status" value="1"/>
</dbReference>
<accession>A0A418VH09</accession>